<evidence type="ECO:0000259" key="5">
    <source>
        <dbReference type="PROSITE" id="PS50887"/>
    </source>
</evidence>
<evidence type="ECO:0000313" key="7">
    <source>
        <dbReference type="Proteomes" id="UP000094165"/>
    </source>
</evidence>
<dbReference type="EC" id="2.7.7.65" evidence="2"/>
<dbReference type="AlphaFoldDB" id="A0A1E5D9N7"/>
<dbReference type="Proteomes" id="UP000094165">
    <property type="component" value="Unassembled WGS sequence"/>
</dbReference>
<feature type="transmembrane region" description="Helical" evidence="4">
    <location>
        <begin position="12"/>
        <end position="30"/>
    </location>
</feature>
<comment type="cofactor">
    <cofactor evidence="1">
        <name>Mg(2+)</name>
        <dbReference type="ChEBI" id="CHEBI:18420"/>
    </cofactor>
</comment>
<dbReference type="InterPro" id="IPR029787">
    <property type="entry name" value="Nucleotide_cyclase"/>
</dbReference>
<sequence length="501" mass="57315">MKIAIFHSIRTKIFASHLLLILVIIASLTYQHHKNEINNTVSMTTAFHQEAAIPLISDISTAISGGNYSNLLLPKFKTQLMNTPDLLYLKIVGRSDNRSIPIEVQFDREVCQVWRSHFPLNFQQNTKDRIERIQARLATNEGDIVKLNYLLNRAKEALNTFELSNQLEAKYHFDFDNNNEFNTSYFDREKNILFLSLPTTNSAGGRVDMVYDISSIKKVEHVILFDALSELFVALAIALPALGLLSFHISAPLKSLSKCMKRDIKDIDTTKIPEQNRHDEIGELSTEFTHLIKKMAIHTKELEYLTRNDPLTGLLNRRSFNSLLAEIQVKNRSKYVAIMYVDIDHFKKYNDTYGHNLGDIALQKVAQVLSDNTVDENEKAFRVGGEEFVVTLNISNLEQAITRSEKIRKMVHELEIEHKTSPTEKVITISAGVCIYTKQDLLNTTIEDVVDYVDHVQYQAKHNGRNQIIICDKYISNQTNHSNFAQLENNYHDDGLPPTHP</sequence>
<dbReference type="SUPFAM" id="SSF55073">
    <property type="entry name" value="Nucleotide cyclase"/>
    <property type="match status" value="1"/>
</dbReference>
<accession>A0A1E5D9N7</accession>
<dbReference type="GO" id="GO:0052621">
    <property type="term" value="F:diguanylate cyclase activity"/>
    <property type="evidence" value="ECO:0007669"/>
    <property type="project" value="UniProtKB-EC"/>
</dbReference>
<dbReference type="Pfam" id="PF00990">
    <property type="entry name" value="GGDEF"/>
    <property type="match status" value="1"/>
</dbReference>
<dbReference type="SMART" id="SM00267">
    <property type="entry name" value="GGDEF"/>
    <property type="match status" value="1"/>
</dbReference>
<keyword evidence="4" id="KW-0812">Transmembrane</keyword>
<proteinExistence type="predicted"/>
<dbReference type="InterPro" id="IPR050469">
    <property type="entry name" value="Diguanylate_Cyclase"/>
</dbReference>
<evidence type="ECO:0000313" key="6">
    <source>
        <dbReference type="EMBL" id="OEE80463.1"/>
    </source>
</evidence>
<keyword evidence="4" id="KW-1133">Transmembrane helix</keyword>
<evidence type="ECO:0000256" key="3">
    <source>
        <dbReference type="ARBA" id="ARBA00034247"/>
    </source>
</evidence>
<evidence type="ECO:0000256" key="4">
    <source>
        <dbReference type="SAM" id="Phobius"/>
    </source>
</evidence>
<dbReference type="RefSeq" id="WP_017051359.1">
    <property type="nucleotide sequence ID" value="NZ_AJYW02000006.1"/>
</dbReference>
<dbReference type="Gene3D" id="3.30.70.270">
    <property type="match status" value="1"/>
</dbReference>
<dbReference type="FunFam" id="3.30.70.270:FF:000001">
    <property type="entry name" value="Diguanylate cyclase domain protein"/>
    <property type="match status" value="1"/>
</dbReference>
<dbReference type="PANTHER" id="PTHR45138">
    <property type="entry name" value="REGULATORY COMPONENTS OF SENSORY TRANSDUCTION SYSTEM"/>
    <property type="match status" value="1"/>
</dbReference>
<evidence type="ECO:0000256" key="2">
    <source>
        <dbReference type="ARBA" id="ARBA00012528"/>
    </source>
</evidence>
<dbReference type="Gene3D" id="6.10.340.10">
    <property type="match status" value="1"/>
</dbReference>
<keyword evidence="4" id="KW-0472">Membrane</keyword>
<dbReference type="PANTHER" id="PTHR45138:SF9">
    <property type="entry name" value="DIGUANYLATE CYCLASE DGCM-RELATED"/>
    <property type="match status" value="1"/>
</dbReference>
<reference evidence="6 7" key="1">
    <citation type="journal article" date="2012" name="Science">
        <title>Ecological populations of bacteria act as socially cohesive units of antibiotic production and resistance.</title>
        <authorList>
            <person name="Cordero O.X."/>
            <person name="Wildschutte H."/>
            <person name="Kirkup B."/>
            <person name="Proehl S."/>
            <person name="Ngo L."/>
            <person name="Hussain F."/>
            <person name="Le Roux F."/>
            <person name="Mincer T."/>
            <person name="Polz M.F."/>
        </authorList>
    </citation>
    <scope>NUCLEOTIDE SEQUENCE [LARGE SCALE GENOMIC DNA]</scope>
    <source>
        <strain evidence="6 7">FF-238</strain>
    </source>
</reference>
<dbReference type="PROSITE" id="PS50887">
    <property type="entry name" value="GGDEF"/>
    <property type="match status" value="1"/>
</dbReference>
<keyword evidence="7" id="KW-1185">Reference proteome</keyword>
<comment type="caution">
    <text evidence="6">The sequence shown here is derived from an EMBL/GenBank/DDBJ whole genome shotgun (WGS) entry which is preliminary data.</text>
</comment>
<dbReference type="NCBIfam" id="TIGR00254">
    <property type="entry name" value="GGDEF"/>
    <property type="match status" value="1"/>
</dbReference>
<evidence type="ECO:0000256" key="1">
    <source>
        <dbReference type="ARBA" id="ARBA00001946"/>
    </source>
</evidence>
<gene>
    <name evidence="6" type="ORF">A130_10090</name>
</gene>
<feature type="domain" description="GGDEF" evidence="5">
    <location>
        <begin position="334"/>
        <end position="473"/>
    </location>
</feature>
<dbReference type="InterPro" id="IPR000160">
    <property type="entry name" value="GGDEF_dom"/>
</dbReference>
<dbReference type="InterPro" id="IPR043128">
    <property type="entry name" value="Rev_trsase/Diguanyl_cyclase"/>
</dbReference>
<dbReference type="EMBL" id="AJYW02000006">
    <property type="protein sequence ID" value="OEE80463.1"/>
    <property type="molecule type" value="Genomic_DNA"/>
</dbReference>
<organism evidence="6 7">
    <name type="scientific">Vibrio genomosp. F6 str. FF-238</name>
    <dbReference type="NCBI Taxonomy" id="1191298"/>
    <lineage>
        <taxon>Bacteria</taxon>
        <taxon>Pseudomonadati</taxon>
        <taxon>Pseudomonadota</taxon>
        <taxon>Gammaproteobacteria</taxon>
        <taxon>Vibrionales</taxon>
        <taxon>Vibrionaceae</taxon>
        <taxon>Vibrio</taxon>
    </lineage>
</organism>
<comment type="catalytic activity">
    <reaction evidence="3">
        <text>2 GTP = 3',3'-c-di-GMP + 2 diphosphate</text>
        <dbReference type="Rhea" id="RHEA:24898"/>
        <dbReference type="ChEBI" id="CHEBI:33019"/>
        <dbReference type="ChEBI" id="CHEBI:37565"/>
        <dbReference type="ChEBI" id="CHEBI:58805"/>
        <dbReference type="EC" id="2.7.7.65"/>
    </reaction>
</comment>
<dbReference type="CDD" id="cd01949">
    <property type="entry name" value="GGDEF"/>
    <property type="match status" value="1"/>
</dbReference>
<protein>
    <recommendedName>
        <fullName evidence="2">diguanylate cyclase</fullName>
        <ecNumber evidence="2">2.7.7.65</ecNumber>
    </recommendedName>
</protein>
<name>A0A1E5D9N7_9VIBR</name>